<protein>
    <submittedName>
        <fullName evidence="2">Alpha/beta hydrolase</fullName>
    </submittedName>
</protein>
<dbReference type="Pfam" id="PF00561">
    <property type="entry name" value="Abhydrolase_1"/>
    <property type="match status" value="1"/>
</dbReference>
<accession>A0ABU8WH24</accession>
<dbReference type="PANTHER" id="PTHR43689:SF8">
    <property type="entry name" value="ALPHA_BETA-HYDROLASES SUPERFAMILY PROTEIN"/>
    <property type="match status" value="1"/>
</dbReference>
<dbReference type="PANTHER" id="PTHR43689">
    <property type="entry name" value="HYDROLASE"/>
    <property type="match status" value="1"/>
</dbReference>
<gene>
    <name evidence="2" type="ORF">WKW82_09205</name>
</gene>
<feature type="domain" description="AB hydrolase-1" evidence="1">
    <location>
        <begin position="67"/>
        <end position="300"/>
    </location>
</feature>
<dbReference type="SUPFAM" id="SSF53474">
    <property type="entry name" value="alpha/beta-Hydrolases"/>
    <property type="match status" value="1"/>
</dbReference>
<comment type="caution">
    <text evidence="2">The sequence shown here is derived from an EMBL/GenBank/DDBJ whole genome shotgun (WGS) entry which is preliminary data.</text>
</comment>
<dbReference type="InterPro" id="IPR029058">
    <property type="entry name" value="AB_hydrolase_fold"/>
</dbReference>
<dbReference type="InterPro" id="IPR000073">
    <property type="entry name" value="AB_hydrolase_1"/>
</dbReference>
<evidence type="ECO:0000259" key="1">
    <source>
        <dbReference type="Pfam" id="PF00561"/>
    </source>
</evidence>
<keyword evidence="2" id="KW-0378">Hydrolase</keyword>
<dbReference type="Gene3D" id="3.40.50.1820">
    <property type="entry name" value="alpha/beta hydrolase"/>
    <property type="match status" value="1"/>
</dbReference>
<name>A0ABU8WH24_9BURK</name>
<evidence type="ECO:0000313" key="3">
    <source>
        <dbReference type="Proteomes" id="UP001385892"/>
    </source>
</evidence>
<dbReference type="Proteomes" id="UP001385892">
    <property type="component" value="Unassembled WGS sequence"/>
</dbReference>
<dbReference type="EMBL" id="JBBKZT010000003">
    <property type="protein sequence ID" value="MEJ8846825.1"/>
    <property type="molecule type" value="Genomic_DNA"/>
</dbReference>
<keyword evidence="3" id="KW-1185">Reference proteome</keyword>
<evidence type="ECO:0000313" key="2">
    <source>
        <dbReference type="EMBL" id="MEJ8846825.1"/>
    </source>
</evidence>
<sequence length="314" mass="34904">MNFRRAVRDFVLLWLALPIIAFASPWAPDRPVDSLKARWAQPPSQFLEVEGMQVHVRDEGPRDDPMPIVLVHGTSASLHTWDGWVDALKSRHRVVRMDLPGFGLTGPAPDGDYTMPRYARFVVAVMDKLAIRQAVVGGNSLGGAVAWKTAVDYPDRVSKLVLVDAAGYPFKSESVPLGFRLARLPFMAPLMRNLLPRGMIESSVRSVYGDPARVTPELVDRYYEITLREGNRQALVERFKVVQTEDFSAQIPQIKQPTLILWGALDRLVPPSNAALFERDIAGSRSQVFDGLGHVPQEEDAARTVVPVQAFLGD</sequence>
<organism evidence="2 3">
    <name type="scientific">Variovorax rhizosphaerae</name>
    <dbReference type="NCBI Taxonomy" id="1836200"/>
    <lineage>
        <taxon>Bacteria</taxon>
        <taxon>Pseudomonadati</taxon>
        <taxon>Pseudomonadota</taxon>
        <taxon>Betaproteobacteria</taxon>
        <taxon>Burkholderiales</taxon>
        <taxon>Comamonadaceae</taxon>
        <taxon>Variovorax</taxon>
    </lineage>
</organism>
<dbReference type="RefSeq" id="WP_340341965.1">
    <property type="nucleotide sequence ID" value="NZ_JBBKZT010000003.1"/>
</dbReference>
<proteinExistence type="predicted"/>
<reference evidence="2 3" key="1">
    <citation type="submission" date="2024-03" db="EMBL/GenBank/DDBJ databases">
        <title>Novel species of the genus Variovorax.</title>
        <authorList>
            <person name="Liu Q."/>
            <person name="Xin Y.-H."/>
        </authorList>
    </citation>
    <scope>NUCLEOTIDE SEQUENCE [LARGE SCALE GENOMIC DNA]</scope>
    <source>
        <strain evidence="2 3">KACC 18900</strain>
    </source>
</reference>
<dbReference type="GO" id="GO:0016787">
    <property type="term" value="F:hydrolase activity"/>
    <property type="evidence" value="ECO:0007669"/>
    <property type="project" value="UniProtKB-KW"/>
</dbReference>
<dbReference type="PRINTS" id="PR00111">
    <property type="entry name" value="ABHYDROLASE"/>
</dbReference>